<comment type="caution">
    <text evidence="2">The sequence shown here is derived from an EMBL/GenBank/DDBJ whole genome shotgun (WGS) entry which is preliminary data.</text>
</comment>
<dbReference type="RefSeq" id="XP_060422526.1">
    <property type="nucleotide sequence ID" value="XM_060580231.1"/>
</dbReference>
<keyword evidence="3" id="KW-1185">Reference proteome</keyword>
<accession>A0AAJ0A768</accession>
<dbReference type="GeneID" id="85464757"/>
<dbReference type="Proteomes" id="UP001224890">
    <property type="component" value="Unassembled WGS sequence"/>
</dbReference>
<reference evidence="2" key="1">
    <citation type="submission" date="2021-06" db="EMBL/GenBank/DDBJ databases">
        <title>Comparative genomics, transcriptomics and evolutionary studies reveal genomic signatures of adaptation to plant cell wall in hemibiotrophic fungi.</title>
        <authorList>
            <consortium name="DOE Joint Genome Institute"/>
            <person name="Baroncelli R."/>
            <person name="Diaz J.F."/>
            <person name="Benocci T."/>
            <person name="Peng M."/>
            <person name="Battaglia E."/>
            <person name="Haridas S."/>
            <person name="Andreopoulos W."/>
            <person name="Labutti K."/>
            <person name="Pangilinan J."/>
            <person name="Floch G.L."/>
            <person name="Makela M.R."/>
            <person name="Henrissat B."/>
            <person name="Grigoriev I.V."/>
            <person name="Crouch J.A."/>
            <person name="De Vries R.P."/>
            <person name="Sukno S.A."/>
            <person name="Thon M.R."/>
        </authorList>
    </citation>
    <scope>NUCLEOTIDE SEQUENCE</scope>
    <source>
        <strain evidence="2">CBS 193.32</strain>
    </source>
</reference>
<evidence type="ECO:0000256" key="1">
    <source>
        <dbReference type="SAM" id="MobiDB-lite"/>
    </source>
</evidence>
<feature type="region of interest" description="Disordered" evidence="1">
    <location>
        <begin position="1"/>
        <end position="51"/>
    </location>
</feature>
<feature type="compositionally biased region" description="Polar residues" evidence="1">
    <location>
        <begin position="78"/>
        <end position="95"/>
    </location>
</feature>
<evidence type="ECO:0000313" key="2">
    <source>
        <dbReference type="EMBL" id="KAK1657762.1"/>
    </source>
</evidence>
<dbReference type="EMBL" id="JAHMHR010000085">
    <property type="protein sequence ID" value="KAK1657762.1"/>
    <property type="molecule type" value="Genomic_DNA"/>
</dbReference>
<gene>
    <name evidence="2" type="ORF">BDP55DRAFT_734673</name>
</gene>
<sequence length="341" mass="37881">MEASIHESSKRRASSVRDAPPAKRNRRRLTVYVSRRSFQDNNTNTFHEQENTVVAKCSARSLFDQSYDNDDSADGPSVSASEARSRTNSTRSAESSIADEAEPVPGLRASKSTAGEQPPVGEDSTRAVSTDEVLADTGPTEGTAVTTQRESIAEAARSYDPVLAVAHGLILGGEGSPIWSGMNNTVQSAPEVEFTYGITIRYPVHLRIPWIPRGHLAFKTLSDVENELKTVLEEGLTRTIGKQDFADLKDFRIESWRFDIRGHGAIFEFEVKGGIEKHFDHMKRKTKQEMQLAIQMSPESRPAFNIEIQIVTSRDSGIRQTGGRSFNGVLFKCLWEMCFPR</sequence>
<dbReference type="AlphaFoldDB" id="A0AAJ0A768"/>
<organism evidence="2 3">
    <name type="scientific">Colletotrichum godetiae</name>
    <dbReference type="NCBI Taxonomy" id="1209918"/>
    <lineage>
        <taxon>Eukaryota</taxon>
        <taxon>Fungi</taxon>
        <taxon>Dikarya</taxon>
        <taxon>Ascomycota</taxon>
        <taxon>Pezizomycotina</taxon>
        <taxon>Sordariomycetes</taxon>
        <taxon>Hypocreomycetidae</taxon>
        <taxon>Glomerellales</taxon>
        <taxon>Glomerellaceae</taxon>
        <taxon>Colletotrichum</taxon>
        <taxon>Colletotrichum acutatum species complex</taxon>
    </lineage>
</organism>
<feature type="compositionally biased region" description="Basic and acidic residues" evidence="1">
    <location>
        <begin position="1"/>
        <end position="10"/>
    </location>
</feature>
<proteinExistence type="predicted"/>
<protein>
    <submittedName>
        <fullName evidence="2">Uncharacterized protein</fullName>
    </submittedName>
</protein>
<name>A0AAJ0A768_9PEZI</name>
<feature type="region of interest" description="Disordered" evidence="1">
    <location>
        <begin position="67"/>
        <end position="145"/>
    </location>
</feature>
<evidence type="ECO:0000313" key="3">
    <source>
        <dbReference type="Proteomes" id="UP001224890"/>
    </source>
</evidence>